<dbReference type="InterPro" id="IPR001304">
    <property type="entry name" value="C-type_lectin-like"/>
</dbReference>
<dbReference type="Proteomes" id="UP001152320">
    <property type="component" value="Chromosome 23"/>
</dbReference>
<evidence type="ECO:0000259" key="2">
    <source>
        <dbReference type="PROSITE" id="PS50041"/>
    </source>
</evidence>
<dbReference type="EMBL" id="JAIZAY010000023">
    <property type="protein sequence ID" value="KAJ8019543.1"/>
    <property type="molecule type" value="Genomic_DNA"/>
</dbReference>
<proteinExistence type="predicted"/>
<dbReference type="InterPro" id="IPR016186">
    <property type="entry name" value="C-type_lectin-like/link_sf"/>
</dbReference>
<name>A0A9Q0YBI8_HOLLE</name>
<keyword evidence="1" id="KW-0732">Signal</keyword>
<evidence type="ECO:0000313" key="3">
    <source>
        <dbReference type="EMBL" id="KAJ8019543.1"/>
    </source>
</evidence>
<sequence>MSPASVALVTLFSLSTQLSLVNGCQDFWTSFGGHCYRYVGKHVRWTEAEAICTGFGDAHLVSIHSQEEFDFVYDLWKESRDDVANTQFVHQGLWTGLTDKDSEGTFKYTDGSAKDYDAFAHGEPSDRKGDQDYVHIWDRPGYEPFWNDAQNWHKFQVMCKQSCLPYLISM</sequence>
<dbReference type="Gene3D" id="3.10.100.10">
    <property type="entry name" value="Mannose-Binding Protein A, subunit A"/>
    <property type="match status" value="1"/>
</dbReference>
<dbReference type="PANTHER" id="PTHR22803">
    <property type="entry name" value="MANNOSE, PHOSPHOLIPASE, LECTIN RECEPTOR RELATED"/>
    <property type="match status" value="1"/>
</dbReference>
<dbReference type="SUPFAM" id="SSF56436">
    <property type="entry name" value="C-type lectin-like"/>
    <property type="match status" value="1"/>
</dbReference>
<protein>
    <submittedName>
        <fullName evidence="3">Alpha-N-acetylgalactosamine-specific lectin</fullName>
    </submittedName>
</protein>
<dbReference type="InterPro" id="IPR016187">
    <property type="entry name" value="CTDL_fold"/>
</dbReference>
<evidence type="ECO:0000313" key="4">
    <source>
        <dbReference type="Proteomes" id="UP001152320"/>
    </source>
</evidence>
<organism evidence="3 4">
    <name type="scientific">Holothuria leucospilota</name>
    <name type="common">Black long sea cucumber</name>
    <name type="synonym">Mertensiothuria leucospilota</name>
    <dbReference type="NCBI Taxonomy" id="206669"/>
    <lineage>
        <taxon>Eukaryota</taxon>
        <taxon>Metazoa</taxon>
        <taxon>Echinodermata</taxon>
        <taxon>Eleutherozoa</taxon>
        <taxon>Echinozoa</taxon>
        <taxon>Holothuroidea</taxon>
        <taxon>Aspidochirotacea</taxon>
        <taxon>Aspidochirotida</taxon>
        <taxon>Holothuriidae</taxon>
        <taxon>Holothuria</taxon>
    </lineage>
</organism>
<dbReference type="PROSITE" id="PS50041">
    <property type="entry name" value="C_TYPE_LECTIN_2"/>
    <property type="match status" value="1"/>
</dbReference>
<reference evidence="3" key="1">
    <citation type="submission" date="2021-10" db="EMBL/GenBank/DDBJ databases">
        <title>Tropical sea cucumber genome reveals ecological adaptation and Cuvierian tubules defense mechanism.</title>
        <authorList>
            <person name="Chen T."/>
        </authorList>
    </citation>
    <scope>NUCLEOTIDE SEQUENCE</scope>
    <source>
        <strain evidence="3">Nanhai2018</strain>
        <tissue evidence="3">Muscle</tissue>
    </source>
</reference>
<comment type="caution">
    <text evidence="3">The sequence shown here is derived from an EMBL/GenBank/DDBJ whole genome shotgun (WGS) entry which is preliminary data.</text>
</comment>
<accession>A0A9Q0YBI8</accession>
<feature type="chain" id="PRO_5040287116" evidence="1">
    <location>
        <begin position="24"/>
        <end position="170"/>
    </location>
</feature>
<feature type="domain" description="C-type lectin" evidence="2">
    <location>
        <begin position="31"/>
        <end position="160"/>
    </location>
</feature>
<evidence type="ECO:0000256" key="1">
    <source>
        <dbReference type="SAM" id="SignalP"/>
    </source>
</evidence>
<dbReference type="AlphaFoldDB" id="A0A9Q0YBI8"/>
<gene>
    <name evidence="3" type="ORF">HOLleu_41179</name>
</gene>
<keyword evidence="4" id="KW-1185">Reference proteome</keyword>
<feature type="signal peptide" evidence="1">
    <location>
        <begin position="1"/>
        <end position="23"/>
    </location>
</feature>
<dbReference type="Pfam" id="PF00059">
    <property type="entry name" value="Lectin_C"/>
    <property type="match status" value="1"/>
</dbReference>
<dbReference type="InterPro" id="IPR050111">
    <property type="entry name" value="C-type_lectin/snaclec_domain"/>
</dbReference>
<dbReference type="SMART" id="SM00034">
    <property type="entry name" value="CLECT"/>
    <property type="match status" value="1"/>
</dbReference>
<dbReference type="OrthoDB" id="418245at2759"/>